<proteinExistence type="predicted"/>
<dbReference type="Proteomes" id="UP000825015">
    <property type="component" value="Chromosome"/>
</dbReference>
<reference evidence="1" key="1">
    <citation type="submission" date="2019-06" db="EMBL/GenBank/DDBJ databases">
        <title>Complete genome sequence of Methanobrevibacter arboriphilus strain SA.</title>
        <authorList>
            <person name="Asakawa S."/>
        </authorList>
    </citation>
    <scope>NUCLEOTIDE SEQUENCE</scope>
    <source>
        <strain evidence="1">SA</strain>
    </source>
</reference>
<accession>A0ACA8R406</accession>
<dbReference type="EMBL" id="AP019779">
    <property type="protein sequence ID" value="BBL62012.1"/>
    <property type="molecule type" value="Genomic_DNA"/>
</dbReference>
<name>A0ACA8R406_METAZ</name>
<evidence type="ECO:0000313" key="2">
    <source>
        <dbReference type="Proteomes" id="UP000825015"/>
    </source>
</evidence>
<gene>
    <name evidence="1" type="ORF">MarbSA_10520</name>
</gene>
<sequence length="103" mass="11466">MKKNKKIILGIVIAVVAVIGVGVLISAMNNGPTAEIGGNTYHIGDYISFEAYNSNLTLDTYVTQIDEKAMYSETKDGKYMVQWDLEKGNGILVKYPDSYLYNY</sequence>
<protein>
    <submittedName>
        <fullName evidence="1">Uncharacterized protein</fullName>
    </submittedName>
</protein>
<organism evidence="1 2">
    <name type="scientific">Methanobrevibacter arboriphilus</name>
    <dbReference type="NCBI Taxonomy" id="39441"/>
    <lineage>
        <taxon>Archaea</taxon>
        <taxon>Methanobacteriati</taxon>
        <taxon>Methanobacteriota</taxon>
        <taxon>Methanomada group</taxon>
        <taxon>Methanobacteria</taxon>
        <taxon>Methanobacteriales</taxon>
        <taxon>Methanobacteriaceae</taxon>
        <taxon>Methanobrevibacter</taxon>
    </lineage>
</organism>
<keyword evidence="2" id="KW-1185">Reference proteome</keyword>
<evidence type="ECO:0000313" key="1">
    <source>
        <dbReference type="EMBL" id="BBL62012.1"/>
    </source>
</evidence>